<dbReference type="AlphaFoldDB" id="A0A4R8R1G0"/>
<feature type="chain" id="PRO_5020845754" description="GH16 domain-containing protein" evidence="1">
    <location>
        <begin position="19"/>
        <end position="258"/>
    </location>
</feature>
<dbReference type="Pfam" id="PF00722">
    <property type="entry name" value="Glyco_hydro_16"/>
    <property type="match status" value="1"/>
</dbReference>
<dbReference type="InterPro" id="IPR000757">
    <property type="entry name" value="Beta-glucanase-like"/>
</dbReference>
<accession>A0A4R8R1G0</accession>
<protein>
    <recommendedName>
        <fullName evidence="2">GH16 domain-containing protein</fullName>
    </recommendedName>
</protein>
<comment type="caution">
    <text evidence="3">The sequence shown here is derived from an EMBL/GenBank/DDBJ whole genome shotgun (WGS) entry which is preliminary data.</text>
</comment>
<dbReference type="EMBL" id="RYZW01000084">
    <property type="protein sequence ID" value="TDZ49972.1"/>
    <property type="molecule type" value="Genomic_DNA"/>
</dbReference>
<evidence type="ECO:0000259" key="2">
    <source>
        <dbReference type="PROSITE" id="PS51762"/>
    </source>
</evidence>
<organism evidence="3 4">
    <name type="scientific">Colletotrichum trifolii</name>
    <dbReference type="NCBI Taxonomy" id="5466"/>
    <lineage>
        <taxon>Eukaryota</taxon>
        <taxon>Fungi</taxon>
        <taxon>Dikarya</taxon>
        <taxon>Ascomycota</taxon>
        <taxon>Pezizomycotina</taxon>
        <taxon>Sordariomycetes</taxon>
        <taxon>Hypocreomycetidae</taxon>
        <taxon>Glomerellales</taxon>
        <taxon>Glomerellaceae</taxon>
        <taxon>Colletotrichum</taxon>
        <taxon>Colletotrichum orbiculare species complex</taxon>
    </lineage>
</organism>
<dbReference type="STRING" id="5466.A0A4R8R1G0"/>
<dbReference type="InterPro" id="IPR013320">
    <property type="entry name" value="ConA-like_dom_sf"/>
</dbReference>
<dbReference type="PANTHER" id="PTHR38121">
    <property type="entry name" value="GH16 DOMAIN-CONTAINING PROTEIN"/>
    <property type="match status" value="1"/>
</dbReference>
<dbReference type="SUPFAM" id="SSF49899">
    <property type="entry name" value="Concanavalin A-like lectins/glucanases"/>
    <property type="match status" value="1"/>
</dbReference>
<evidence type="ECO:0000313" key="4">
    <source>
        <dbReference type="Proteomes" id="UP000295703"/>
    </source>
</evidence>
<dbReference type="PROSITE" id="PS51762">
    <property type="entry name" value="GH16_2"/>
    <property type="match status" value="1"/>
</dbReference>
<dbReference type="GO" id="GO:0004553">
    <property type="term" value="F:hydrolase activity, hydrolyzing O-glycosyl compounds"/>
    <property type="evidence" value="ECO:0007669"/>
    <property type="project" value="InterPro"/>
</dbReference>
<dbReference type="CDD" id="cd00413">
    <property type="entry name" value="Glyco_hydrolase_16"/>
    <property type="match status" value="1"/>
</dbReference>
<sequence>MHFSTFATVLLAAGAAIAQRSAKPALANGVYTVDGQRFKNRGFWNFGSLRDGAAIPAGLRVSGYPVSTTHFYDPAMVSIKGGYLELKVPGGQSRMPYRGAEVVTSYTKITSASVRTVAVFAESPGVCNGIFYYKNDNQETDIEWLSDVKTWSNNGRGASRKIWFANQDADRDGQKTWTAVAAPSNPTTTEHEYRIDWTPGLVRFFIDGQEKWRTTRDVPNQPGPWVFNNWANGDKGWSGGPPRDNALFKIKEIDIYYN</sequence>
<evidence type="ECO:0000313" key="3">
    <source>
        <dbReference type="EMBL" id="TDZ49972.1"/>
    </source>
</evidence>
<evidence type="ECO:0000256" key="1">
    <source>
        <dbReference type="SAM" id="SignalP"/>
    </source>
</evidence>
<reference evidence="3 4" key="1">
    <citation type="submission" date="2018-12" db="EMBL/GenBank/DDBJ databases">
        <title>Genome sequence and assembly of Colletotrichum trifolii.</title>
        <authorList>
            <person name="Gan P."/>
            <person name="Shirasu K."/>
        </authorList>
    </citation>
    <scope>NUCLEOTIDE SEQUENCE [LARGE SCALE GENOMIC DNA]</scope>
    <source>
        <strain evidence="3 4">543-2</strain>
    </source>
</reference>
<name>A0A4R8R1G0_COLTR</name>
<keyword evidence="1" id="KW-0732">Signal</keyword>
<dbReference type="GO" id="GO:0005975">
    <property type="term" value="P:carbohydrate metabolic process"/>
    <property type="evidence" value="ECO:0007669"/>
    <property type="project" value="InterPro"/>
</dbReference>
<keyword evidence="4" id="KW-1185">Reference proteome</keyword>
<gene>
    <name evidence="3" type="ORF">CTRI78_v007663</name>
</gene>
<dbReference type="Gene3D" id="2.60.120.200">
    <property type="match status" value="1"/>
</dbReference>
<proteinExistence type="predicted"/>
<dbReference type="Proteomes" id="UP000295703">
    <property type="component" value="Unassembled WGS sequence"/>
</dbReference>
<feature type="signal peptide" evidence="1">
    <location>
        <begin position="1"/>
        <end position="18"/>
    </location>
</feature>
<dbReference type="PANTHER" id="PTHR38121:SF2">
    <property type="entry name" value="ACYLTRANSFERASE 3 DOMAIN-CONTAINING PROTEIN"/>
    <property type="match status" value="1"/>
</dbReference>
<feature type="domain" description="GH16" evidence="2">
    <location>
        <begin position="24"/>
        <end position="258"/>
    </location>
</feature>